<evidence type="ECO:0000256" key="1">
    <source>
        <dbReference type="SAM" id="MobiDB-lite"/>
    </source>
</evidence>
<feature type="compositionally biased region" description="Polar residues" evidence="1">
    <location>
        <begin position="92"/>
        <end position="103"/>
    </location>
</feature>
<organism evidence="2 4">
    <name type="scientific">Adineta steineri</name>
    <dbReference type="NCBI Taxonomy" id="433720"/>
    <lineage>
        <taxon>Eukaryota</taxon>
        <taxon>Metazoa</taxon>
        <taxon>Spiralia</taxon>
        <taxon>Gnathifera</taxon>
        <taxon>Rotifera</taxon>
        <taxon>Eurotatoria</taxon>
        <taxon>Bdelloidea</taxon>
        <taxon>Adinetida</taxon>
        <taxon>Adinetidae</taxon>
        <taxon>Adineta</taxon>
    </lineage>
</organism>
<proteinExistence type="predicted"/>
<comment type="caution">
    <text evidence="2">The sequence shown here is derived from an EMBL/GenBank/DDBJ whole genome shotgun (WGS) entry which is preliminary data.</text>
</comment>
<dbReference type="EMBL" id="CAJOAY010001513">
    <property type="protein sequence ID" value="CAF3852915.1"/>
    <property type="molecule type" value="Genomic_DNA"/>
</dbReference>
<gene>
    <name evidence="3" type="ORF">OKA104_LOCUS21602</name>
    <name evidence="2" type="ORF">VCS650_LOCUS7626</name>
</gene>
<sequence length="113" mass="12504">MSQDQYTSSSIASSTNIIVNDSLGDNDSTDINTDSYDNSSKVLEQSSSSSSSNVVATQKRKRATLTQKPKDKENCIPCDDSNDDEQDHEDTICSSGSQLSSTVRRIRQKTRRY</sequence>
<feature type="compositionally biased region" description="Polar residues" evidence="1">
    <location>
        <begin position="23"/>
        <end position="45"/>
    </location>
</feature>
<dbReference type="AlphaFoldDB" id="A0A813XJU7"/>
<name>A0A813XJU7_9BILA</name>
<evidence type="ECO:0000313" key="3">
    <source>
        <dbReference type="EMBL" id="CAF3852915.1"/>
    </source>
</evidence>
<dbReference type="EMBL" id="CAJNON010000049">
    <property type="protein sequence ID" value="CAF0869206.1"/>
    <property type="molecule type" value="Genomic_DNA"/>
</dbReference>
<evidence type="ECO:0000313" key="2">
    <source>
        <dbReference type="EMBL" id="CAF0869206.1"/>
    </source>
</evidence>
<dbReference type="Proteomes" id="UP000663891">
    <property type="component" value="Unassembled WGS sequence"/>
</dbReference>
<accession>A0A813XJU7</accession>
<evidence type="ECO:0000313" key="4">
    <source>
        <dbReference type="Proteomes" id="UP000663891"/>
    </source>
</evidence>
<reference evidence="2" key="1">
    <citation type="submission" date="2021-02" db="EMBL/GenBank/DDBJ databases">
        <authorList>
            <person name="Nowell W R."/>
        </authorList>
    </citation>
    <scope>NUCLEOTIDE SEQUENCE</scope>
</reference>
<dbReference type="Proteomes" id="UP000663881">
    <property type="component" value="Unassembled WGS sequence"/>
</dbReference>
<feature type="compositionally biased region" description="Basic residues" evidence="1">
    <location>
        <begin position="104"/>
        <end position="113"/>
    </location>
</feature>
<protein>
    <submittedName>
        <fullName evidence="2">Uncharacterized protein</fullName>
    </submittedName>
</protein>
<feature type="region of interest" description="Disordered" evidence="1">
    <location>
        <begin position="1"/>
        <end position="113"/>
    </location>
</feature>
<feature type="compositionally biased region" description="Low complexity" evidence="1">
    <location>
        <begin position="7"/>
        <end position="18"/>
    </location>
</feature>